<evidence type="ECO:0000256" key="3">
    <source>
        <dbReference type="ARBA" id="ARBA00022723"/>
    </source>
</evidence>
<keyword evidence="6" id="KW-0560">Oxidoreductase</keyword>
<evidence type="ECO:0000256" key="1">
    <source>
        <dbReference type="ARBA" id="ARBA00001971"/>
    </source>
</evidence>
<evidence type="ECO:0000256" key="6">
    <source>
        <dbReference type="RuleBase" id="RU000461"/>
    </source>
</evidence>
<protein>
    <submittedName>
        <fullName evidence="8">Cytochrome p450 like protein</fullName>
    </submittedName>
</protein>
<keyword evidence="5 6" id="KW-0349">Heme</keyword>
<dbReference type="GO" id="GO:0020037">
    <property type="term" value="F:heme binding"/>
    <property type="evidence" value="ECO:0007669"/>
    <property type="project" value="InterPro"/>
</dbReference>
<gene>
    <name evidence="8" type="ORF">TI39_contig289g00051</name>
</gene>
<dbReference type="SUPFAM" id="SSF48264">
    <property type="entry name" value="Cytochrome P450"/>
    <property type="match status" value="1"/>
</dbReference>
<reference evidence="8 9" key="1">
    <citation type="submission" date="2015-03" db="EMBL/GenBank/DDBJ databases">
        <title>RNA-seq based gene annotation and comparative genomics of four Zymoseptoria species reveal species-specific pathogenicity related genes and transposable element activity.</title>
        <authorList>
            <person name="Grandaubert J."/>
            <person name="Bhattacharyya A."/>
            <person name="Stukenbrock E.H."/>
        </authorList>
    </citation>
    <scope>NUCLEOTIDE SEQUENCE [LARGE SCALE GENOMIC DNA]</scope>
    <source>
        <strain evidence="8 9">Zb18110</strain>
    </source>
</reference>
<dbReference type="InterPro" id="IPR017972">
    <property type="entry name" value="Cyt_P450_CS"/>
</dbReference>
<dbReference type="InterPro" id="IPR050121">
    <property type="entry name" value="Cytochrome_P450_monoxygenase"/>
</dbReference>
<dbReference type="Gene3D" id="1.10.630.10">
    <property type="entry name" value="Cytochrome P450"/>
    <property type="match status" value="1"/>
</dbReference>
<dbReference type="InterPro" id="IPR002401">
    <property type="entry name" value="Cyt_P450_E_grp-I"/>
</dbReference>
<keyword evidence="7" id="KW-0472">Membrane</keyword>
<dbReference type="GO" id="GO:0004497">
    <property type="term" value="F:monooxygenase activity"/>
    <property type="evidence" value="ECO:0007669"/>
    <property type="project" value="UniProtKB-KW"/>
</dbReference>
<evidence type="ECO:0000256" key="2">
    <source>
        <dbReference type="ARBA" id="ARBA00010617"/>
    </source>
</evidence>
<comment type="cofactor">
    <cofactor evidence="1 5">
        <name>heme</name>
        <dbReference type="ChEBI" id="CHEBI:30413"/>
    </cofactor>
</comment>
<dbReference type="Pfam" id="PF00067">
    <property type="entry name" value="p450"/>
    <property type="match status" value="1"/>
</dbReference>
<accession>A0A0F4GWA5</accession>
<feature type="transmembrane region" description="Helical" evidence="7">
    <location>
        <begin position="21"/>
        <end position="39"/>
    </location>
</feature>
<dbReference type="GO" id="GO:0016705">
    <property type="term" value="F:oxidoreductase activity, acting on paired donors, with incorporation or reduction of molecular oxygen"/>
    <property type="evidence" value="ECO:0007669"/>
    <property type="project" value="InterPro"/>
</dbReference>
<keyword evidence="7" id="KW-1133">Transmembrane helix</keyword>
<evidence type="ECO:0000313" key="8">
    <source>
        <dbReference type="EMBL" id="KJY01519.1"/>
    </source>
</evidence>
<keyword evidence="3 5" id="KW-0479">Metal-binding</keyword>
<sequence>MVSSPGMASLLNAIASVTVKAIISVLVLVIGIIIYRLYFHSLSNIPGPRFAGVSNIWHAYHARNGRMLKLGRKLHKQYGRMVRVGPNEVWFDSKEAFLKIYSATQGYFKSDFYVALALNRPSITSCLGLSFPDTLDLLGEFDLDRYRLQRRLIGPLYQKLSLLKHEKSVDEVLLHAVARLKGLNGAPVDLKEWMHIITVECLTAVVLSWSPGYLKAGTDHGVGPHAYLGWRRKSVFGLFPWAEVMDAYSRTLGRTFAKGWRLTYQPPSHYKALFPLLGTKVSKRINAALRPIPPKDGRNDLTAELIQLHKDKPEFSKDYLRRMVMTNFGAGHETTTSTLISVLTMLGLHAEAQERVAAEISNTPRESRSVSYADATDLIYTQAAIKESQRLHPVIGMSLSRRVPPTGLQVHGQYFPPGTTVGCNPISLHRNTEIFGPDAELFNPERWLNSSRVQDMERCNLIWGAGQRTCPGQGLAKLIVFKVVATLVRHFKVEVEVPPEEEMKIYFMAMLTGVKVCFLEREQ</sequence>
<comment type="similarity">
    <text evidence="2 6">Belongs to the cytochrome P450 family.</text>
</comment>
<dbReference type="OrthoDB" id="3934656at2759"/>
<keyword evidence="7" id="KW-0812">Transmembrane</keyword>
<proteinExistence type="inferred from homology"/>
<keyword evidence="9" id="KW-1185">Reference proteome</keyword>
<evidence type="ECO:0000313" key="9">
    <source>
        <dbReference type="Proteomes" id="UP000033647"/>
    </source>
</evidence>
<keyword evidence="6" id="KW-0503">Monooxygenase</keyword>
<dbReference type="GO" id="GO:0005506">
    <property type="term" value="F:iron ion binding"/>
    <property type="evidence" value="ECO:0007669"/>
    <property type="project" value="InterPro"/>
</dbReference>
<dbReference type="PRINTS" id="PR00463">
    <property type="entry name" value="EP450I"/>
</dbReference>
<evidence type="ECO:0000256" key="4">
    <source>
        <dbReference type="ARBA" id="ARBA00023004"/>
    </source>
</evidence>
<evidence type="ECO:0000256" key="7">
    <source>
        <dbReference type="SAM" id="Phobius"/>
    </source>
</evidence>
<feature type="binding site" description="axial binding residue" evidence="5">
    <location>
        <position position="470"/>
    </location>
    <ligand>
        <name>heme</name>
        <dbReference type="ChEBI" id="CHEBI:30413"/>
    </ligand>
    <ligandPart>
        <name>Fe</name>
        <dbReference type="ChEBI" id="CHEBI:18248"/>
    </ligandPart>
</feature>
<dbReference type="PROSITE" id="PS00086">
    <property type="entry name" value="CYTOCHROME_P450"/>
    <property type="match status" value="1"/>
</dbReference>
<organism evidence="8 9">
    <name type="scientific">Zymoseptoria brevis</name>
    <dbReference type="NCBI Taxonomy" id="1047168"/>
    <lineage>
        <taxon>Eukaryota</taxon>
        <taxon>Fungi</taxon>
        <taxon>Dikarya</taxon>
        <taxon>Ascomycota</taxon>
        <taxon>Pezizomycotina</taxon>
        <taxon>Dothideomycetes</taxon>
        <taxon>Dothideomycetidae</taxon>
        <taxon>Mycosphaerellales</taxon>
        <taxon>Mycosphaerellaceae</taxon>
        <taxon>Zymoseptoria</taxon>
    </lineage>
</organism>
<name>A0A0F4GWA5_9PEZI</name>
<dbReference type="InterPro" id="IPR001128">
    <property type="entry name" value="Cyt_P450"/>
</dbReference>
<keyword evidence="4 5" id="KW-0408">Iron</keyword>
<evidence type="ECO:0000256" key="5">
    <source>
        <dbReference type="PIRSR" id="PIRSR602401-1"/>
    </source>
</evidence>
<dbReference type="PRINTS" id="PR00385">
    <property type="entry name" value="P450"/>
</dbReference>
<dbReference type="PANTHER" id="PTHR24305:SF232">
    <property type="entry name" value="P450, PUTATIVE (EUROFUNG)-RELATED"/>
    <property type="match status" value="1"/>
</dbReference>
<comment type="caution">
    <text evidence="8">The sequence shown here is derived from an EMBL/GenBank/DDBJ whole genome shotgun (WGS) entry which is preliminary data.</text>
</comment>
<dbReference type="STRING" id="1047168.A0A0F4GWA5"/>
<dbReference type="AlphaFoldDB" id="A0A0F4GWA5"/>
<dbReference type="PANTHER" id="PTHR24305">
    <property type="entry name" value="CYTOCHROME P450"/>
    <property type="match status" value="1"/>
</dbReference>
<dbReference type="EMBL" id="LAFY01000281">
    <property type="protein sequence ID" value="KJY01519.1"/>
    <property type="molecule type" value="Genomic_DNA"/>
</dbReference>
<dbReference type="Proteomes" id="UP000033647">
    <property type="component" value="Unassembled WGS sequence"/>
</dbReference>
<dbReference type="InterPro" id="IPR036396">
    <property type="entry name" value="Cyt_P450_sf"/>
</dbReference>